<dbReference type="Pfam" id="PF01585">
    <property type="entry name" value="G-patch"/>
    <property type="match status" value="1"/>
</dbReference>
<feature type="region of interest" description="Disordered" evidence="1">
    <location>
        <begin position="54"/>
        <end position="83"/>
    </location>
</feature>
<dbReference type="GO" id="GO:0003676">
    <property type="term" value="F:nucleic acid binding"/>
    <property type="evidence" value="ECO:0007669"/>
    <property type="project" value="UniProtKB-UniRule"/>
</dbReference>
<proteinExistence type="predicted"/>
<evidence type="ECO:0000259" key="3">
    <source>
        <dbReference type="PROSITE" id="PS50174"/>
    </source>
</evidence>
<dbReference type="Proteomes" id="UP000193560">
    <property type="component" value="Unassembled WGS sequence"/>
</dbReference>
<dbReference type="PANTHER" id="PTHR14195">
    <property type="entry name" value="G PATCH DOMAIN CONTAINING PROTEIN 2"/>
    <property type="match status" value="1"/>
</dbReference>
<sequence>MYNTTHIYATIVLILYPLFSTYLFLELPKKSKAKHKNQLKHPVLADDDDFKQLRRPFNSINDSNNVQSKPKAEKTNRRKAAKGTGEYSYITTTATHFVQSTDRWNESNQLEMAMESSNTLQAMHRTEDVVDTDDEEDEERDVDLNNLHTDIGNMDIDDDVFLQLSALTSHQEPISQHVDTTQDNHDIKATYPSDDNQATEMDSESNSDDDFDFDFDDDDDDDDDDDLAVMRDYMENVQLTEEDILQILDHHGDDQDLFDYLDRLDHDTLNELDVFLQKHEGLGKEHDYNELDDMDDLELLADEEQHLTNHGLINGDDDDDDEISADAFRTVLEHSLMDVPSGLNQGTQNRISDDKKAAKKQKRREKNERKREIKAKTKAKEQAKKDQEDAESISILKIDSRIQEFINDDQLDSYQFAPMSRNCRKQLHLLATAYRLKSKSVGSGKSRAPIITKTDKTSIPKNRRQLDRFIAQAQNNMEAQDNILRKHRLDSVASSTKGKSKKSINSGKKSQAGGGDLGVSTHGSIVALNAAPITGSNVGHRMLAAMGWKEGSGLGSNQEGITDPIEAVIRGKRRGLGT</sequence>
<dbReference type="CDD" id="cd02325">
    <property type="entry name" value="R3H"/>
    <property type="match status" value="1"/>
</dbReference>
<dbReference type="InterPro" id="IPR036867">
    <property type="entry name" value="R3H_dom_sf"/>
</dbReference>
<dbReference type="PROSITE" id="PS50174">
    <property type="entry name" value="G_PATCH"/>
    <property type="match status" value="1"/>
</dbReference>
<evidence type="ECO:0008006" key="7">
    <source>
        <dbReference type="Google" id="ProtNLM"/>
    </source>
</evidence>
<organism evidence="5 6">
    <name type="scientific">Absidia repens</name>
    <dbReference type="NCBI Taxonomy" id="90262"/>
    <lineage>
        <taxon>Eukaryota</taxon>
        <taxon>Fungi</taxon>
        <taxon>Fungi incertae sedis</taxon>
        <taxon>Mucoromycota</taxon>
        <taxon>Mucoromycotina</taxon>
        <taxon>Mucoromycetes</taxon>
        <taxon>Mucorales</taxon>
        <taxon>Cunninghamellaceae</taxon>
        <taxon>Absidia</taxon>
    </lineage>
</organism>
<evidence type="ECO:0000259" key="4">
    <source>
        <dbReference type="PROSITE" id="PS51061"/>
    </source>
</evidence>
<dbReference type="PROSITE" id="PS51061">
    <property type="entry name" value="R3H"/>
    <property type="match status" value="1"/>
</dbReference>
<dbReference type="AlphaFoldDB" id="A0A1X2J2S5"/>
<name>A0A1X2J2S5_9FUNG</name>
<evidence type="ECO:0000313" key="6">
    <source>
        <dbReference type="Proteomes" id="UP000193560"/>
    </source>
</evidence>
<feature type="domain" description="R3H" evidence="4">
    <location>
        <begin position="392"/>
        <end position="455"/>
    </location>
</feature>
<reference evidence="5 6" key="1">
    <citation type="submission" date="2016-07" db="EMBL/GenBank/DDBJ databases">
        <title>Pervasive Adenine N6-methylation of Active Genes in Fungi.</title>
        <authorList>
            <consortium name="DOE Joint Genome Institute"/>
            <person name="Mondo S.J."/>
            <person name="Dannebaum R.O."/>
            <person name="Kuo R.C."/>
            <person name="Labutti K."/>
            <person name="Haridas S."/>
            <person name="Kuo A."/>
            <person name="Salamov A."/>
            <person name="Ahrendt S.R."/>
            <person name="Lipzen A."/>
            <person name="Sullivan W."/>
            <person name="Andreopoulos W.B."/>
            <person name="Clum A."/>
            <person name="Lindquist E."/>
            <person name="Daum C."/>
            <person name="Ramamoorthy G.K."/>
            <person name="Gryganskyi A."/>
            <person name="Culley D."/>
            <person name="Magnuson J.K."/>
            <person name="James T.Y."/>
            <person name="O'Malley M.A."/>
            <person name="Stajich J.E."/>
            <person name="Spatafora J.W."/>
            <person name="Visel A."/>
            <person name="Grigoriev I.V."/>
        </authorList>
    </citation>
    <scope>NUCLEOTIDE SEQUENCE [LARGE SCALE GENOMIC DNA]</scope>
    <source>
        <strain evidence="5 6">NRRL 1336</strain>
    </source>
</reference>
<evidence type="ECO:0000313" key="5">
    <source>
        <dbReference type="EMBL" id="ORZ26091.1"/>
    </source>
</evidence>
<feature type="region of interest" description="Disordered" evidence="1">
    <location>
        <begin position="172"/>
        <end position="224"/>
    </location>
</feature>
<dbReference type="SMART" id="SM00393">
    <property type="entry name" value="R3H"/>
    <property type="match status" value="1"/>
</dbReference>
<feature type="region of interest" description="Disordered" evidence="1">
    <location>
        <begin position="339"/>
        <end position="391"/>
    </location>
</feature>
<dbReference type="STRING" id="90262.A0A1X2J2S5"/>
<dbReference type="OrthoDB" id="21470at2759"/>
<comment type="caution">
    <text evidence="5">The sequence shown here is derived from an EMBL/GenBank/DDBJ whole genome shotgun (WGS) entry which is preliminary data.</text>
</comment>
<keyword evidence="2" id="KW-0812">Transmembrane</keyword>
<dbReference type="SMART" id="SM00443">
    <property type="entry name" value="G_patch"/>
    <property type="match status" value="1"/>
</dbReference>
<evidence type="ECO:0000256" key="2">
    <source>
        <dbReference type="SAM" id="Phobius"/>
    </source>
</evidence>
<feature type="compositionally biased region" description="Basic and acidic residues" evidence="1">
    <location>
        <begin position="365"/>
        <end position="387"/>
    </location>
</feature>
<feature type="compositionally biased region" description="Polar residues" evidence="1">
    <location>
        <begin position="58"/>
        <end position="68"/>
    </location>
</feature>
<dbReference type="InterPro" id="IPR051189">
    <property type="entry name" value="Splicing_assoc_domain"/>
</dbReference>
<dbReference type="Gene3D" id="3.30.1370.50">
    <property type="entry name" value="R3H-like domain"/>
    <property type="match status" value="1"/>
</dbReference>
<keyword evidence="6" id="KW-1185">Reference proteome</keyword>
<gene>
    <name evidence="5" type="ORF">BCR42DRAFT_19537</name>
</gene>
<keyword evidence="2" id="KW-0472">Membrane</keyword>
<feature type="compositionally biased region" description="Acidic residues" evidence="1">
    <location>
        <begin position="201"/>
        <end position="224"/>
    </location>
</feature>
<evidence type="ECO:0000256" key="1">
    <source>
        <dbReference type="SAM" id="MobiDB-lite"/>
    </source>
</evidence>
<keyword evidence="2" id="KW-1133">Transmembrane helix</keyword>
<dbReference type="Pfam" id="PF01424">
    <property type="entry name" value="R3H"/>
    <property type="match status" value="1"/>
</dbReference>
<dbReference type="SUPFAM" id="SSF82708">
    <property type="entry name" value="R3H domain"/>
    <property type="match status" value="1"/>
</dbReference>
<dbReference type="InterPro" id="IPR001374">
    <property type="entry name" value="R3H_dom"/>
</dbReference>
<feature type="region of interest" description="Disordered" evidence="1">
    <location>
        <begin position="485"/>
        <end position="516"/>
    </location>
</feature>
<accession>A0A1X2J2S5</accession>
<feature type="domain" description="G-patch" evidence="3">
    <location>
        <begin position="535"/>
        <end position="578"/>
    </location>
</feature>
<feature type="transmembrane region" description="Helical" evidence="2">
    <location>
        <begin position="6"/>
        <end position="25"/>
    </location>
</feature>
<protein>
    <recommendedName>
        <fullName evidence="7">G-patch domain-containing protein</fullName>
    </recommendedName>
</protein>
<dbReference type="EMBL" id="MCGE01000001">
    <property type="protein sequence ID" value="ORZ26091.1"/>
    <property type="molecule type" value="Genomic_DNA"/>
</dbReference>
<dbReference type="InterPro" id="IPR000467">
    <property type="entry name" value="G_patch_dom"/>
</dbReference>